<feature type="transmembrane region" description="Helical" evidence="1">
    <location>
        <begin position="206"/>
        <end position="227"/>
    </location>
</feature>
<keyword evidence="1" id="KW-1133">Transmembrane helix</keyword>
<feature type="transmembrane region" description="Helical" evidence="1">
    <location>
        <begin position="78"/>
        <end position="101"/>
    </location>
</feature>
<keyword evidence="3" id="KW-1185">Reference proteome</keyword>
<keyword evidence="1" id="KW-0812">Transmembrane</keyword>
<organism evidence="2 3">
    <name type="scientific">Enterococcus wangshanyuanii</name>
    <dbReference type="NCBI Taxonomy" id="2005703"/>
    <lineage>
        <taxon>Bacteria</taxon>
        <taxon>Bacillati</taxon>
        <taxon>Bacillota</taxon>
        <taxon>Bacilli</taxon>
        <taxon>Lactobacillales</taxon>
        <taxon>Enterococcaceae</taxon>
        <taxon>Enterococcus</taxon>
    </lineage>
</organism>
<dbReference type="Proteomes" id="UP000630615">
    <property type="component" value="Unassembled WGS sequence"/>
</dbReference>
<feature type="transmembrane region" description="Helical" evidence="1">
    <location>
        <begin position="121"/>
        <end position="143"/>
    </location>
</feature>
<evidence type="ECO:0000313" key="2">
    <source>
        <dbReference type="EMBL" id="GGC74632.1"/>
    </source>
</evidence>
<evidence type="ECO:0000256" key="1">
    <source>
        <dbReference type="SAM" id="Phobius"/>
    </source>
</evidence>
<dbReference type="EMBL" id="BMKI01000001">
    <property type="protein sequence ID" value="GGC74632.1"/>
    <property type="molecule type" value="Genomic_DNA"/>
</dbReference>
<evidence type="ECO:0000313" key="3">
    <source>
        <dbReference type="Proteomes" id="UP000630615"/>
    </source>
</evidence>
<name>A0ABQ1NEI7_9ENTE</name>
<comment type="caution">
    <text evidence="2">The sequence shown here is derived from an EMBL/GenBank/DDBJ whole genome shotgun (WGS) entry which is preliminary data.</text>
</comment>
<proteinExistence type="predicted"/>
<feature type="transmembrane region" description="Helical" evidence="1">
    <location>
        <begin position="163"/>
        <end position="185"/>
    </location>
</feature>
<accession>A0ABQ1NEI7</accession>
<keyword evidence="1" id="KW-0472">Membrane</keyword>
<gene>
    <name evidence="2" type="ORF">GCM10011573_00160</name>
</gene>
<sequence>MLGIAIANYAREIIYIHIDKEDEYQGYSYAVFGTKKYDAIFKTPLYFYPASFFTSTLFAGILFEIANSVYKNFEVASWLLFVGLICYPLFHWLTCVLFYNLNDRDKMIMDCIKCHKEFIKWCAFPITIIGFTLPFLSFVTNNLENEFIKSYFTNFSISTDFKYIGLVVLYIAFVEIVSFLVMSIIEHVMKYKKEYLYFWKKVRFTKLLFSIVDSTFTLLICFNYDIYMELHREISKKYIRFLEWFKSIK</sequence>
<protein>
    <submittedName>
        <fullName evidence="2">Uncharacterized protein</fullName>
    </submittedName>
</protein>
<reference evidence="3" key="1">
    <citation type="journal article" date="2019" name="Int. J. Syst. Evol. Microbiol.">
        <title>The Global Catalogue of Microorganisms (GCM) 10K type strain sequencing project: providing services to taxonomists for standard genome sequencing and annotation.</title>
        <authorList>
            <consortium name="The Broad Institute Genomics Platform"/>
            <consortium name="The Broad Institute Genome Sequencing Center for Infectious Disease"/>
            <person name="Wu L."/>
            <person name="Ma J."/>
        </authorList>
    </citation>
    <scope>NUCLEOTIDE SEQUENCE [LARGE SCALE GENOMIC DNA]</scope>
    <source>
        <strain evidence="3">CGMCC 1.15942</strain>
    </source>
</reference>
<feature type="transmembrane region" description="Helical" evidence="1">
    <location>
        <begin position="45"/>
        <end position="66"/>
    </location>
</feature>